<dbReference type="PROSITE" id="PS00028">
    <property type="entry name" value="ZINC_FINGER_C2H2_1"/>
    <property type="match status" value="2"/>
</dbReference>
<evidence type="ECO:0000256" key="4">
    <source>
        <dbReference type="ARBA" id="ARBA00022771"/>
    </source>
</evidence>
<sequence>MEFQDIGDFTTNDIPVSLESEIAAFNQNNPLQNREKPFEESKKNSSMSFNQELLSQAQSPTINSFNINQPFQSSSSGLNSTPTAVNHTETNNNTFKPTLNDISQNGYATNESSVSAITQLDHTNGSFRNFGPDLKTDDLEEFIKSLSPDNNLTNSQSNIDEANNGQYQDMFAKDRSPITDTNTNDAAGNMDDFLTNLNSPTVTIPYQNDSNSINNNNNNTNVAPLTATRTASNSISTEDFASPTSALSPLVNNNVNSNVVSHSNSVTKFQNNNANSNLISTPLSPNSNDTLTAPMAPGSNIDNFYNANQLNSLLEDSNIDPTSTSNSTSLLDNATSNNEDEFDEFNTFDFDRRHSTIVSNRYPYSNTPATAASRNSISHSIDFWNLPNSRNSNNNKLRKSMSSTTSPSSTTMPTQFNVDNDISQTLNGYNINFALNQTTNPSVNDQNPGSPNSFNISQSNQLMHSQKPQLQRISTYNTIHQSPTHFTQQNSQQQQQQNQRRYSINKQQRASLPVLDGSLNPEVFSKLYENGRVPMNLNVVPWTDGNTNNSSIYANDNNNNNNNSHNNNNNSNEISFANNKNFNTYVSNSNSNSSVTGIDAGNNSSNSNMRTTNNNNSNNLKMANERFVNPSIVFENGNNIPTQINSNNGNMPPPQQNQQQSTFIPSPFLQSVSLERNLSSPTSSYLNTIPIQNYQQMYNNNTKITQNNNVTAPPKNKNRRKSAIVTSSQLKGNSQSPPLLNGQKATTTTAKRSVSYNFSDENKTFKCETCGKAFRRSEHLKRHIRSVHSSERPFACPTCDKKFSRSDNLAQHIKTHKKRGDV</sequence>
<dbReference type="eggNOG" id="KOG1721">
    <property type="taxonomic scope" value="Eukaryota"/>
</dbReference>
<feature type="region of interest" description="Disordered" evidence="11">
    <location>
        <begin position="484"/>
        <end position="504"/>
    </location>
</feature>
<feature type="region of interest" description="Disordered" evidence="11">
    <location>
        <begin position="63"/>
        <end position="106"/>
    </location>
</feature>
<keyword evidence="9" id="KW-0539">Nucleus</keyword>
<dbReference type="GO" id="GO:0005634">
    <property type="term" value="C:nucleus"/>
    <property type="evidence" value="ECO:0007669"/>
    <property type="project" value="UniProtKB-SubCell"/>
</dbReference>
<evidence type="ECO:0000256" key="7">
    <source>
        <dbReference type="ARBA" id="ARBA00023125"/>
    </source>
</evidence>
<dbReference type="Proteomes" id="UP000001640">
    <property type="component" value="Chromosome 1"/>
</dbReference>
<keyword evidence="6" id="KW-0805">Transcription regulation</keyword>
<name>G0V8Q0_NAUCA</name>
<dbReference type="EMBL" id="HE576752">
    <property type="protein sequence ID" value="CCC67849.1"/>
    <property type="molecule type" value="Genomic_DNA"/>
</dbReference>
<feature type="domain" description="C2H2-type" evidence="12">
    <location>
        <begin position="765"/>
        <end position="793"/>
    </location>
</feature>
<evidence type="ECO:0000313" key="14">
    <source>
        <dbReference type="Proteomes" id="UP000001640"/>
    </source>
</evidence>
<dbReference type="PANTHER" id="PTHR24408">
    <property type="entry name" value="ZINC FINGER PROTEIN"/>
    <property type="match status" value="1"/>
</dbReference>
<proteinExistence type="predicted"/>
<dbReference type="InParanoid" id="G0V8Q0"/>
<dbReference type="STRING" id="1064592.G0V8Q0"/>
<organism evidence="13 14">
    <name type="scientific">Naumovozyma castellii</name>
    <name type="common">Yeast</name>
    <name type="synonym">Saccharomyces castellii</name>
    <dbReference type="NCBI Taxonomy" id="27288"/>
    <lineage>
        <taxon>Eukaryota</taxon>
        <taxon>Fungi</taxon>
        <taxon>Dikarya</taxon>
        <taxon>Ascomycota</taxon>
        <taxon>Saccharomycotina</taxon>
        <taxon>Saccharomycetes</taxon>
        <taxon>Saccharomycetales</taxon>
        <taxon>Saccharomycetaceae</taxon>
        <taxon>Naumovozyma</taxon>
    </lineage>
</organism>
<feature type="region of interest" description="Disordered" evidence="11">
    <location>
        <begin position="704"/>
        <end position="750"/>
    </location>
</feature>
<dbReference type="AlphaFoldDB" id="G0V8Q0"/>
<dbReference type="PROSITE" id="PS50157">
    <property type="entry name" value="ZINC_FINGER_C2H2_2"/>
    <property type="match status" value="2"/>
</dbReference>
<feature type="domain" description="C2H2-type" evidence="12">
    <location>
        <begin position="794"/>
        <end position="821"/>
    </location>
</feature>
<feature type="compositionally biased region" description="Polar residues" evidence="11">
    <location>
        <begin position="724"/>
        <end position="750"/>
    </location>
</feature>
<keyword evidence="14" id="KW-1185">Reference proteome</keyword>
<dbReference type="FunFam" id="3.30.160.60:FF:000624">
    <property type="entry name" value="zinc finger protein 697"/>
    <property type="match status" value="1"/>
</dbReference>
<accession>G0V8Q0</accession>
<reference key="2">
    <citation type="submission" date="2011-08" db="EMBL/GenBank/DDBJ databases">
        <title>Genome sequence of Naumovozyma castellii.</title>
        <authorList>
            <person name="Gordon J.L."/>
            <person name="Armisen D."/>
            <person name="Proux-Wera E."/>
            <person name="OhEigeartaigh S.S."/>
            <person name="Byrne K.P."/>
            <person name="Wolfe K.H."/>
        </authorList>
    </citation>
    <scope>NUCLEOTIDE SEQUENCE</scope>
    <source>
        <strain>Type strain:CBS 4309</strain>
    </source>
</reference>
<dbReference type="OMA" id="RSTHTHV"/>
<evidence type="ECO:0000256" key="8">
    <source>
        <dbReference type="ARBA" id="ARBA00023163"/>
    </source>
</evidence>
<dbReference type="OrthoDB" id="654211at2759"/>
<keyword evidence="5" id="KW-0862">Zinc</keyword>
<keyword evidence="8" id="KW-0804">Transcription</keyword>
<evidence type="ECO:0000256" key="11">
    <source>
        <dbReference type="SAM" id="MobiDB-lite"/>
    </source>
</evidence>
<feature type="region of interest" description="Disordered" evidence="11">
    <location>
        <begin position="319"/>
        <end position="338"/>
    </location>
</feature>
<dbReference type="SMART" id="SM00355">
    <property type="entry name" value="ZnF_C2H2"/>
    <property type="match status" value="2"/>
</dbReference>
<dbReference type="GO" id="GO:0043565">
    <property type="term" value="F:sequence-specific DNA binding"/>
    <property type="evidence" value="ECO:0007669"/>
    <property type="project" value="TreeGrafter"/>
</dbReference>
<feature type="compositionally biased region" description="Low complexity" evidence="11">
    <location>
        <begin position="488"/>
        <end position="499"/>
    </location>
</feature>
<feature type="compositionally biased region" description="Low complexity" evidence="11">
    <location>
        <begin position="387"/>
        <end position="414"/>
    </location>
</feature>
<evidence type="ECO:0000256" key="6">
    <source>
        <dbReference type="ARBA" id="ARBA00023015"/>
    </source>
</evidence>
<evidence type="ECO:0000259" key="12">
    <source>
        <dbReference type="PROSITE" id="PS50157"/>
    </source>
</evidence>
<feature type="region of interest" description="Disordered" evidence="11">
    <location>
        <begin position="550"/>
        <end position="576"/>
    </location>
</feature>
<dbReference type="PANTHER" id="PTHR24408:SF34">
    <property type="entry name" value="ZINC FINGER PROTEIN 672-RELATED"/>
    <property type="match status" value="1"/>
</dbReference>
<dbReference type="Gene3D" id="3.30.160.60">
    <property type="entry name" value="Classic Zinc Finger"/>
    <property type="match status" value="2"/>
</dbReference>
<dbReference type="GO" id="GO:0008270">
    <property type="term" value="F:zinc ion binding"/>
    <property type="evidence" value="ECO:0007669"/>
    <property type="project" value="UniProtKB-KW"/>
</dbReference>
<dbReference type="Pfam" id="PF00096">
    <property type="entry name" value="zf-C2H2"/>
    <property type="match status" value="2"/>
</dbReference>
<evidence type="ECO:0000256" key="9">
    <source>
        <dbReference type="ARBA" id="ARBA00023242"/>
    </source>
</evidence>
<feature type="region of interest" description="Disordered" evidence="11">
    <location>
        <begin position="387"/>
        <end position="420"/>
    </location>
</feature>
<evidence type="ECO:0000256" key="5">
    <source>
        <dbReference type="ARBA" id="ARBA00022833"/>
    </source>
</evidence>
<evidence type="ECO:0000256" key="3">
    <source>
        <dbReference type="ARBA" id="ARBA00022737"/>
    </source>
</evidence>
<protein>
    <recommendedName>
        <fullName evidence="12">C2H2-type domain-containing protein</fullName>
    </recommendedName>
</protein>
<evidence type="ECO:0000256" key="2">
    <source>
        <dbReference type="ARBA" id="ARBA00022723"/>
    </source>
</evidence>
<dbReference type="GeneID" id="96901327"/>
<dbReference type="HOGENOM" id="CLU_344199_0_0_1"/>
<feature type="region of interest" description="Disordered" evidence="11">
    <location>
        <begin position="437"/>
        <end position="469"/>
    </location>
</feature>
<dbReference type="GO" id="GO:0000981">
    <property type="term" value="F:DNA-binding transcription factor activity, RNA polymerase II-specific"/>
    <property type="evidence" value="ECO:0007669"/>
    <property type="project" value="TreeGrafter"/>
</dbReference>
<keyword evidence="3" id="KW-0677">Repeat</keyword>
<reference evidence="13 14" key="1">
    <citation type="journal article" date="2011" name="Proc. Natl. Acad. Sci. U.S.A.">
        <title>Evolutionary erosion of yeast sex chromosomes by mating-type switching accidents.</title>
        <authorList>
            <person name="Gordon J.L."/>
            <person name="Armisen D."/>
            <person name="Proux-Wera E."/>
            <person name="Oheigeartaigh S.S."/>
            <person name="Byrne K.P."/>
            <person name="Wolfe K.H."/>
        </authorList>
    </citation>
    <scope>NUCLEOTIDE SEQUENCE [LARGE SCALE GENOMIC DNA]</scope>
    <source>
        <strain evidence="14">ATCC 76901 / BCRC 22586 / CBS 4309 / NBRC 1992 / NRRL Y-12630</strain>
    </source>
</reference>
<evidence type="ECO:0000256" key="10">
    <source>
        <dbReference type="PROSITE-ProRule" id="PRU00042"/>
    </source>
</evidence>
<dbReference type="InterPro" id="IPR013087">
    <property type="entry name" value="Znf_C2H2_type"/>
</dbReference>
<keyword evidence="4 10" id="KW-0863">Zinc-finger</keyword>
<feature type="compositionally biased region" description="Basic and acidic residues" evidence="11">
    <location>
        <begin position="33"/>
        <end position="43"/>
    </location>
</feature>
<dbReference type="InterPro" id="IPR036236">
    <property type="entry name" value="Znf_C2H2_sf"/>
</dbReference>
<keyword evidence="2" id="KW-0479">Metal-binding</keyword>
<comment type="subcellular location">
    <subcellularLocation>
        <location evidence="1">Nucleus</location>
    </subcellularLocation>
</comment>
<dbReference type="SUPFAM" id="SSF57667">
    <property type="entry name" value="beta-beta-alpha zinc fingers"/>
    <property type="match status" value="1"/>
</dbReference>
<evidence type="ECO:0000256" key="1">
    <source>
        <dbReference type="ARBA" id="ARBA00004123"/>
    </source>
</evidence>
<feature type="region of interest" description="Disordered" evidence="11">
    <location>
        <begin position="26"/>
        <end position="48"/>
    </location>
</feature>
<feature type="compositionally biased region" description="Low complexity" evidence="11">
    <location>
        <begin position="322"/>
        <end position="337"/>
    </location>
</feature>
<evidence type="ECO:0000313" key="13">
    <source>
        <dbReference type="EMBL" id="CCC67849.1"/>
    </source>
</evidence>
<keyword evidence="7" id="KW-0238">DNA-binding</keyword>
<gene>
    <name evidence="13" type="primary">NCAS0A12910</name>
    <name evidence="13" type="ordered locus">NCAS_0A12910</name>
</gene>
<dbReference type="RefSeq" id="XP_003674229.1">
    <property type="nucleotide sequence ID" value="XM_003674181.1"/>
</dbReference>
<dbReference type="KEGG" id="ncs:NCAS_0A12910"/>
<dbReference type="FunFam" id="3.30.160.60:FF:001228">
    <property type="entry name" value="Zinc finger protein 236"/>
    <property type="match status" value="1"/>
</dbReference>